<evidence type="ECO:0000313" key="3">
    <source>
        <dbReference type="Proteomes" id="UP000789595"/>
    </source>
</evidence>
<protein>
    <recommendedName>
        <fullName evidence="1">WWE domain-containing protein</fullName>
    </recommendedName>
</protein>
<name>A0A8J2SVT9_9STRA</name>
<dbReference type="AlphaFoldDB" id="A0A8J2SVT9"/>
<feature type="domain" description="WWE" evidence="1">
    <location>
        <begin position="3"/>
        <end position="85"/>
    </location>
</feature>
<evidence type="ECO:0000259" key="1">
    <source>
        <dbReference type="Pfam" id="PF02825"/>
    </source>
</evidence>
<evidence type="ECO:0000313" key="2">
    <source>
        <dbReference type="EMBL" id="CAH0375901.1"/>
    </source>
</evidence>
<keyword evidence="3" id="KW-1185">Reference proteome</keyword>
<comment type="caution">
    <text evidence="2">The sequence shown here is derived from an EMBL/GenBank/DDBJ whole genome shotgun (WGS) entry which is preliminary data.</text>
</comment>
<dbReference type="InterPro" id="IPR004170">
    <property type="entry name" value="WWE_dom"/>
</dbReference>
<gene>
    <name evidence="2" type="ORF">PECAL_5P04500</name>
</gene>
<accession>A0A8J2SVT9</accession>
<proteinExistence type="predicted"/>
<dbReference type="EMBL" id="CAKKNE010000005">
    <property type="protein sequence ID" value="CAH0375901.1"/>
    <property type="molecule type" value="Genomic_DNA"/>
</dbReference>
<reference evidence="2" key="1">
    <citation type="submission" date="2021-11" db="EMBL/GenBank/DDBJ databases">
        <authorList>
            <consortium name="Genoscope - CEA"/>
            <person name="William W."/>
        </authorList>
    </citation>
    <scope>NUCLEOTIDE SEQUENCE</scope>
</reference>
<dbReference type="Proteomes" id="UP000789595">
    <property type="component" value="Unassembled WGS sequence"/>
</dbReference>
<dbReference type="Pfam" id="PF02825">
    <property type="entry name" value="WWE"/>
    <property type="match status" value="1"/>
</dbReference>
<sequence length="215" mass="23908">MAQYEHRDANNEWHPFSHMENDKIERAYRANGCRVHLTMPLNPVGFREFEIRFGDSARSKKMPRPPSTKIIQVNVASGATRVVRRLGPIDQPTTAPTLQYHGPATKKRSVVPIDQPTMGPTDAAPDWAAAKGAAPGGRVETEKHCGKYTWCYAILFCCSCTPCFICGQCRCDERLLYIDPNGNRYQGPDIPVCTDYLCKPRDPYWGSDPGGGGGF</sequence>
<organism evidence="2 3">
    <name type="scientific">Pelagomonas calceolata</name>
    <dbReference type="NCBI Taxonomy" id="35677"/>
    <lineage>
        <taxon>Eukaryota</taxon>
        <taxon>Sar</taxon>
        <taxon>Stramenopiles</taxon>
        <taxon>Ochrophyta</taxon>
        <taxon>Pelagophyceae</taxon>
        <taxon>Pelagomonadales</taxon>
        <taxon>Pelagomonadaceae</taxon>
        <taxon>Pelagomonas</taxon>
    </lineage>
</organism>